<organism evidence="2 3">
    <name type="scientific">Bemisia tabaci</name>
    <name type="common">Sweetpotato whitefly</name>
    <name type="synonym">Aleurodes tabaci</name>
    <dbReference type="NCBI Taxonomy" id="7038"/>
    <lineage>
        <taxon>Eukaryota</taxon>
        <taxon>Metazoa</taxon>
        <taxon>Ecdysozoa</taxon>
        <taxon>Arthropoda</taxon>
        <taxon>Hexapoda</taxon>
        <taxon>Insecta</taxon>
        <taxon>Pterygota</taxon>
        <taxon>Neoptera</taxon>
        <taxon>Paraneoptera</taxon>
        <taxon>Hemiptera</taxon>
        <taxon>Sternorrhyncha</taxon>
        <taxon>Aleyrodoidea</taxon>
        <taxon>Aleyrodidae</taxon>
        <taxon>Aleyrodinae</taxon>
        <taxon>Bemisia</taxon>
    </lineage>
</organism>
<keyword evidence="3" id="KW-1185">Reference proteome</keyword>
<feature type="signal peptide" evidence="1">
    <location>
        <begin position="1"/>
        <end position="26"/>
    </location>
</feature>
<gene>
    <name evidence="2" type="ORF">BEMITA_LOCUS11577</name>
</gene>
<dbReference type="AlphaFoldDB" id="A0A9P0AKB8"/>
<evidence type="ECO:0000313" key="3">
    <source>
        <dbReference type="Proteomes" id="UP001152759"/>
    </source>
</evidence>
<feature type="chain" id="PRO_5040397479" description="Secreted protein" evidence="1">
    <location>
        <begin position="27"/>
        <end position="145"/>
    </location>
</feature>
<dbReference type="Proteomes" id="UP001152759">
    <property type="component" value="Chromosome 7"/>
</dbReference>
<proteinExistence type="predicted"/>
<accession>A0A9P0AKB8</accession>
<evidence type="ECO:0000256" key="1">
    <source>
        <dbReference type="SAM" id="SignalP"/>
    </source>
</evidence>
<protein>
    <recommendedName>
        <fullName evidence="4">Secreted protein</fullName>
    </recommendedName>
</protein>
<keyword evidence="1" id="KW-0732">Signal</keyword>
<dbReference type="EMBL" id="OU963868">
    <property type="protein sequence ID" value="CAH0393143.1"/>
    <property type="molecule type" value="Genomic_DNA"/>
</dbReference>
<sequence>MLHMRFFITTCLLHVILPTDVQTASALSVLSSISNRSNIEKTIKRAMHWREYYVFYDSDGCWGYHWVMYWATGTPPKPRIKNSLIAGFDTPMHENCRLNTITKRPYPDPKRAHRRDMKLHMKKTKLSWRNYLYEWYWVDGQSISP</sequence>
<name>A0A9P0AKB8_BEMTA</name>
<evidence type="ECO:0008006" key="4">
    <source>
        <dbReference type="Google" id="ProtNLM"/>
    </source>
</evidence>
<reference evidence="2" key="1">
    <citation type="submission" date="2021-12" db="EMBL/GenBank/DDBJ databases">
        <authorList>
            <person name="King R."/>
        </authorList>
    </citation>
    <scope>NUCLEOTIDE SEQUENCE</scope>
</reference>
<evidence type="ECO:0000313" key="2">
    <source>
        <dbReference type="EMBL" id="CAH0393143.1"/>
    </source>
</evidence>